<dbReference type="Proteomes" id="UP000532746">
    <property type="component" value="Unassembled WGS sequence"/>
</dbReference>
<dbReference type="InterPro" id="IPR011635">
    <property type="entry name" value="CARDB"/>
</dbReference>
<reference evidence="2 3" key="1">
    <citation type="submission" date="2020-08" db="EMBL/GenBank/DDBJ databases">
        <title>Genomic Encyclopedia of Type Strains, Phase IV (KMG-IV): sequencing the most valuable type-strain genomes for metagenomic binning, comparative biology and taxonomic classification.</title>
        <authorList>
            <person name="Goeker M."/>
        </authorList>
    </citation>
    <scope>NUCLEOTIDE SEQUENCE [LARGE SCALE GENOMIC DNA]</scope>
    <source>
        <strain evidence="2 3">DSM 26718</strain>
    </source>
</reference>
<dbReference type="Pfam" id="PF18962">
    <property type="entry name" value="Por_Secre_tail"/>
    <property type="match status" value="1"/>
</dbReference>
<protein>
    <recommendedName>
        <fullName evidence="1">Fibronectin type-III domain-containing protein</fullName>
    </recommendedName>
</protein>
<dbReference type="InterPro" id="IPR026444">
    <property type="entry name" value="Secre_tail"/>
</dbReference>
<organism evidence="2 3">
    <name type="scientific">Hymenobacter luteus</name>
    <dbReference type="NCBI Taxonomy" id="1411122"/>
    <lineage>
        <taxon>Bacteria</taxon>
        <taxon>Pseudomonadati</taxon>
        <taxon>Bacteroidota</taxon>
        <taxon>Cytophagia</taxon>
        <taxon>Cytophagales</taxon>
        <taxon>Hymenobacteraceae</taxon>
        <taxon>Hymenobacter</taxon>
    </lineage>
</organism>
<dbReference type="InterPro" id="IPR003961">
    <property type="entry name" value="FN3_dom"/>
</dbReference>
<evidence type="ECO:0000313" key="2">
    <source>
        <dbReference type="EMBL" id="MBB6060690.1"/>
    </source>
</evidence>
<evidence type="ECO:0000313" key="3">
    <source>
        <dbReference type="Proteomes" id="UP000532746"/>
    </source>
</evidence>
<dbReference type="AlphaFoldDB" id="A0A7W9T4D6"/>
<name>A0A7W9T4D6_9BACT</name>
<sequence length="873" mass="90875">MSGTIAYTDLASTGTAIATPNTDDANSAATPIGFSFQYNGQTFTDFVLNTNGFLKLGTTAPAAPYFYEGPQSPFKGPLDNNAETNLILPFNLDLEGSTTTEYRVATTGTAPNRVCTIQWKNVSDKASGNVAKQYSTASFQVKLYETLNRVDFVYGTFTANAGTTDALRTAAVGLKGSGPAAGQTLTVQKTSTAAWSAPVFLSGNYIGDVFNVRSTSRPAAGLVYRFNAAQPKDVSVQVIHSMGKIATPYSLPHTVAAAVQNRGLEALTNVPVTLTVSGANTFTSTKTVPILSPGAVATVTFDAYPATMAVGTNNLTVSVAADDNNDNNSLPYTQVVTAGPVAYIDDTRAFNATGVGVGAAGGMLAAKYTVSQATYVNEVKATFAASAGNTASYQLVVLDASGAGSTPGTVLYASPARTRTAAASTVTLPVPSVRVTGAFYVAVRELSTNVALAYQVEDPLRATTFYFQSPGAAWTPINSTTLRTRLALDATVGPQLSCPIVGGATISAITPTSATITLSGAPTSGTGYSVIYGPAGFDPATAGTTVTGTGPAFTLSNLASSTAFDVYIRSNCGATDQSTLTGPFKFTTASACPTSTLVSTFPYREGFEGNGAGILPCGVTVVNANNDAQTWQVASSYQEGANTLPLGDASTNAMLYRFSSSAGADDWFFTPGLALQAGTRYQLSFRYGMYNIFSAAVYPERMEVKYGTSATVAGQTTLLWNNENIVSPAGGAAPYQTANASSTPAVASITPTTSGTYYIGFHAKSVADQYLLLVDNIEVTATAVTASSDELLRAITLYPNPTAGELKIDVRGANTKGGLQVEVLNMLGQRVSTASIRNNFENKVDLSNLANGMYMVKIMTGNEYMVRNITIQK</sequence>
<proteinExistence type="predicted"/>
<gene>
    <name evidence="2" type="ORF">HNQ93_003564</name>
</gene>
<dbReference type="Gene3D" id="2.60.120.200">
    <property type="match status" value="1"/>
</dbReference>
<dbReference type="Gene3D" id="2.60.40.10">
    <property type="entry name" value="Immunoglobulins"/>
    <property type="match status" value="2"/>
</dbReference>
<comment type="caution">
    <text evidence="2">The sequence shown here is derived from an EMBL/GenBank/DDBJ whole genome shotgun (WGS) entry which is preliminary data.</text>
</comment>
<accession>A0A7W9T4D6</accession>
<dbReference type="InterPro" id="IPR036116">
    <property type="entry name" value="FN3_sf"/>
</dbReference>
<dbReference type="EMBL" id="JACHGG010000005">
    <property type="protein sequence ID" value="MBB6060690.1"/>
    <property type="molecule type" value="Genomic_DNA"/>
</dbReference>
<dbReference type="NCBIfam" id="TIGR04183">
    <property type="entry name" value="Por_Secre_tail"/>
    <property type="match status" value="1"/>
</dbReference>
<keyword evidence="3" id="KW-1185">Reference proteome</keyword>
<dbReference type="SUPFAM" id="SSF49265">
    <property type="entry name" value="Fibronectin type III"/>
    <property type="match status" value="1"/>
</dbReference>
<feature type="domain" description="Fibronectin type-III" evidence="1">
    <location>
        <begin position="500"/>
        <end position="591"/>
    </location>
</feature>
<dbReference type="Pfam" id="PF07705">
    <property type="entry name" value="CARDB"/>
    <property type="match status" value="1"/>
</dbReference>
<dbReference type="PROSITE" id="PS50853">
    <property type="entry name" value="FN3"/>
    <property type="match status" value="1"/>
</dbReference>
<evidence type="ECO:0000259" key="1">
    <source>
        <dbReference type="PROSITE" id="PS50853"/>
    </source>
</evidence>
<dbReference type="InterPro" id="IPR013783">
    <property type="entry name" value="Ig-like_fold"/>
</dbReference>